<keyword evidence="5 6" id="KW-0472">Membrane</keyword>
<gene>
    <name evidence="7" type="ORF">AN619_01800</name>
</gene>
<name>A0A140LDM9_9FIRM</name>
<dbReference type="PATRIC" id="fig|520762.4.peg.211"/>
<dbReference type="Proteomes" id="UP000070456">
    <property type="component" value="Unassembled WGS sequence"/>
</dbReference>
<feature type="transmembrane region" description="Helical" evidence="6">
    <location>
        <begin position="152"/>
        <end position="171"/>
    </location>
</feature>
<organism evidence="7 8">
    <name type="scientific">Thermotalea metallivorans</name>
    <dbReference type="NCBI Taxonomy" id="520762"/>
    <lineage>
        <taxon>Bacteria</taxon>
        <taxon>Bacillati</taxon>
        <taxon>Bacillota</taxon>
        <taxon>Clostridia</taxon>
        <taxon>Peptostreptococcales</taxon>
        <taxon>Thermotaleaceae</taxon>
        <taxon>Thermotalea</taxon>
    </lineage>
</organism>
<dbReference type="PANTHER" id="PTHR47089:SF1">
    <property type="entry name" value="GUANOSINE ABC TRANSPORTER PERMEASE PROTEIN NUPP"/>
    <property type="match status" value="1"/>
</dbReference>
<comment type="caution">
    <text evidence="7">The sequence shown here is derived from an EMBL/GenBank/DDBJ whole genome shotgun (WGS) entry which is preliminary data.</text>
</comment>
<proteinExistence type="predicted"/>
<feature type="transmembrane region" description="Helical" evidence="6">
    <location>
        <begin position="298"/>
        <end position="317"/>
    </location>
</feature>
<feature type="transmembrane region" description="Helical" evidence="6">
    <location>
        <begin position="243"/>
        <end position="261"/>
    </location>
</feature>
<dbReference type="CDD" id="cd06580">
    <property type="entry name" value="TM_PBP1_transp_TpRbsC_like"/>
    <property type="match status" value="1"/>
</dbReference>
<evidence type="ECO:0008006" key="9">
    <source>
        <dbReference type="Google" id="ProtNLM"/>
    </source>
</evidence>
<reference evidence="7 8" key="1">
    <citation type="submission" date="2015-12" db="EMBL/GenBank/DDBJ databases">
        <title>Draft genome sequence of the thermoanaerobe Thermotalea metallivorans, an isolate from the runoff channel of the Great Artesian Basin, Australia.</title>
        <authorList>
            <person name="Patel B.K."/>
        </authorList>
    </citation>
    <scope>NUCLEOTIDE SEQUENCE [LARGE SCALE GENOMIC DNA]</scope>
    <source>
        <strain evidence="7 8">B2-1</strain>
    </source>
</reference>
<evidence type="ECO:0000256" key="4">
    <source>
        <dbReference type="ARBA" id="ARBA00022989"/>
    </source>
</evidence>
<feature type="transmembrane region" description="Helical" evidence="6">
    <location>
        <begin position="323"/>
        <end position="344"/>
    </location>
</feature>
<dbReference type="GO" id="GO:0022857">
    <property type="term" value="F:transmembrane transporter activity"/>
    <property type="evidence" value="ECO:0007669"/>
    <property type="project" value="InterPro"/>
</dbReference>
<evidence type="ECO:0000313" key="8">
    <source>
        <dbReference type="Proteomes" id="UP000070456"/>
    </source>
</evidence>
<keyword evidence="4 6" id="KW-1133">Transmembrane helix</keyword>
<dbReference type="AlphaFoldDB" id="A0A140LDM9"/>
<dbReference type="STRING" id="520762.AN619_01800"/>
<feature type="transmembrane region" description="Helical" evidence="6">
    <location>
        <begin position="118"/>
        <end position="140"/>
    </location>
</feature>
<accession>A0A140LDM9</accession>
<evidence type="ECO:0000256" key="5">
    <source>
        <dbReference type="ARBA" id="ARBA00023136"/>
    </source>
</evidence>
<evidence type="ECO:0000256" key="2">
    <source>
        <dbReference type="ARBA" id="ARBA00022475"/>
    </source>
</evidence>
<dbReference type="GO" id="GO:0005886">
    <property type="term" value="C:plasma membrane"/>
    <property type="evidence" value="ECO:0007669"/>
    <property type="project" value="UniProtKB-SubCell"/>
</dbReference>
<dbReference type="RefSeq" id="WP_330382000.1">
    <property type="nucleotide sequence ID" value="NZ_LOEE01000004.1"/>
</dbReference>
<feature type="transmembrane region" description="Helical" evidence="6">
    <location>
        <begin position="199"/>
        <end position="222"/>
    </location>
</feature>
<feature type="transmembrane region" description="Helical" evidence="6">
    <location>
        <begin position="20"/>
        <end position="39"/>
    </location>
</feature>
<dbReference type="Pfam" id="PF02653">
    <property type="entry name" value="BPD_transp_2"/>
    <property type="match status" value="1"/>
</dbReference>
<feature type="transmembrane region" description="Helical" evidence="6">
    <location>
        <begin position="273"/>
        <end position="291"/>
    </location>
</feature>
<dbReference type="InterPro" id="IPR001851">
    <property type="entry name" value="ABC_transp_permease"/>
</dbReference>
<keyword evidence="8" id="KW-1185">Reference proteome</keyword>
<evidence type="ECO:0000256" key="3">
    <source>
        <dbReference type="ARBA" id="ARBA00022692"/>
    </source>
</evidence>
<keyword evidence="3 6" id="KW-0812">Transmembrane</keyword>
<keyword evidence="2" id="KW-1003">Cell membrane</keyword>
<dbReference type="PANTHER" id="PTHR47089">
    <property type="entry name" value="ABC TRANSPORTER, PERMEASE PROTEIN"/>
    <property type="match status" value="1"/>
</dbReference>
<feature type="transmembrane region" description="Helical" evidence="6">
    <location>
        <begin position="95"/>
        <end position="112"/>
    </location>
</feature>
<dbReference type="EMBL" id="LOEE01000004">
    <property type="protein sequence ID" value="KXG78654.1"/>
    <property type="molecule type" value="Genomic_DNA"/>
</dbReference>
<evidence type="ECO:0000256" key="6">
    <source>
        <dbReference type="SAM" id="Phobius"/>
    </source>
</evidence>
<evidence type="ECO:0000313" key="7">
    <source>
        <dbReference type="EMBL" id="KXG78654.1"/>
    </source>
</evidence>
<feature type="transmembrane region" description="Helical" evidence="6">
    <location>
        <begin position="59"/>
        <end position="83"/>
    </location>
</feature>
<protein>
    <recommendedName>
        <fullName evidence="9">ABC transporter permease</fullName>
    </recommendedName>
</protein>
<evidence type="ECO:0000256" key="1">
    <source>
        <dbReference type="ARBA" id="ARBA00004651"/>
    </source>
</evidence>
<sequence length="369" mass="39979">MISLLKIEKREINNPYILTAIRMVGIFLAMVTGGIFLQFTGHEPLAVYRTMTEGVFGSAYGFNETIVKTIPLLLAALGISVAFRMKLWNIGAEGQIYVGAIAASGIALKFGYLPAYLLIPFMLLGGFAGGAVWALVPAVARAWWGTNETITTLMMNYIGILWTDYLVFGPWKDPNGFNFPITPEFSETAFLPAFGKTRVHMGIIIALLLAGILYVFIYHTILGYEIRVAGENSEAARYAGMKVTWNILLALFISGGIAGVAGMTEVAGITHRLQSGLSPGYGYSAIIIAWLSRLNPIAIVGVSFLFGGLLVGGYAVQTSGLPASTALMLQGLILFFVLGGEFFTRYRVICYQNKVAKREGDVHGLSRSN</sequence>
<comment type="subcellular location">
    <subcellularLocation>
        <location evidence="1">Cell membrane</location>
        <topology evidence="1">Multi-pass membrane protein</topology>
    </subcellularLocation>
</comment>